<organism evidence="2 3">
    <name type="scientific">Plakobranchus ocellatus</name>
    <dbReference type="NCBI Taxonomy" id="259542"/>
    <lineage>
        <taxon>Eukaryota</taxon>
        <taxon>Metazoa</taxon>
        <taxon>Spiralia</taxon>
        <taxon>Lophotrochozoa</taxon>
        <taxon>Mollusca</taxon>
        <taxon>Gastropoda</taxon>
        <taxon>Heterobranchia</taxon>
        <taxon>Euthyneura</taxon>
        <taxon>Panpulmonata</taxon>
        <taxon>Sacoglossa</taxon>
        <taxon>Placobranchoidea</taxon>
        <taxon>Plakobranchidae</taxon>
        <taxon>Plakobranchus</taxon>
    </lineage>
</organism>
<keyword evidence="3" id="KW-1185">Reference proteome</keyword>
<dbReference type="Proteomes" id="UP000735302">
    <property type="component" value="Unassembled WGS sequence"/>
</dbReference>
<evidence type="ECO:0000313" key="3">
    <source>
        <dbReference type="Proteomes" id="UP000735302"/>
    </source>
</evidence>
<feature type="transmembrane region" description="Helical" evidence="1">
    <location>
        <begin position="45"/>
        <end position="66"/>
    </location>
</feature>
<dbReference type="AlphaFoldDB" id="A0AAV4A0R6"/>
<evidence type="ECO:0000313" key="2">
    <source>
        <dbReference type="EMBL" id="GFO04811.1"/>
    </source>
</evidence>
<dbReference type="EMBL" id="BLXT01003741">
    <property type="protein sequence ID" value="GFO04811.1"/>
    <property type="molecule type" value="Genomic_DNA"/>
</dbReference>
<comment type="caution">
    <text evidence="2">The sequence shown here is derived from an EMBL/GenBank/DDBJ whole genome shotgun (WGS) entry which is preliminary data.</text>
</comment>
<name>A0AAV4A0R6_9GAST</name>
<accession>A0AAV4A0R6</accession>
<evidence type="ECO:0000256" key="1">
    <source>
        <dbReference type="SAM" id="Phobius"/>
    </source>
</evidence>
<protein>
    <submittedName>
        <fullName evidence="2">Uncharacterized protein</fullName>
    </submittedName>
</protein>
<gene>
    <name evidence="2" type="ORF">PoB_003131600</name>
</gene>
<sequence length="93" mass="10434">MLECQVRLLVTSFCDRVGRKVDSEGILRSEGPKSLKSPRRKPNQIDFVIFIFIYTTIVGASVAQWLRVRPEICRDPSVADSSPATGALAWRRA</sequence>
<keyword evidence="1" id="KW-0812">Transmembrane</keyword>
<keyword evidence="1" id="KW-1133">Transmembrane helix</keyword>
<keyword evidence="1" id="KW-0472">Membrane</keyword>
<reference evidence="2 3" key="1">
    <citation type="journal article" date="2021" name="Elife">
        <title>Chloroplast acquisition without the gene transfer in kleptoplastic sea slugs, Plakobranchus ocellatus.</title>
        <authorList>
            <person name="Maeda T."/>
            <person name="Takahashi S."/>
            <person name="Yoshida T."/>
            <person name="Shimamura S."/>
            <person name="Takaki Y."/>
            <person name="Nagai Y."/>
            <person name="Toyoda A."/>
            <person name="Suzuki Y."/>
            <person name="Arimoto A."/>
            <person name="Ishii H."/>
            <person name="Satoh N."/>
            <person name="Nishiyama T."/>
            <person name="Hasebe M."/>
            <person name="Maruyama T."/>
            <person name="Minagawa J."/>
            <person name="Obokata J."/>
            <person name="Shigenobu S."/>
        </authorList>
    </citation>
    <scope>NUCLEOTIDE SEQUENCE [LARGE SCALE GENOMIC DNA]</scope>
</reference>
<proteinExistence type="predicted"/>